<dbReference type="Gene3D" id="3.30.2140.20">
    <property type="match status" value="1"/>
</dbReference>
<dbReference type="AlphaFoldDB" id="A0A8T9B1V0"/>
<reference evidence="3 4" key="1">
    <citation type="submission" date="2018-05" db="EMBL/GenBank/DDBJ databases">
        <title>Whole genome sequencing for identification of molecular markers to develop diagnostic detection tools for the regulated plant pathogen Lachnellula willkommii.</title>
        <authorList>
            <person name="Giroux E."/>
            <person name="Bilodeau G."/>
        </authorList>
    </citation>
    <scope>NUCLEOTIDE SEQUENCE [LARGE SCALE GENOMIC DNA]</scope>
    <source>
        <strain evidence="3 4">CBS 203.66</strain>
    </source>
</reference>
<comment type="caution">
    <text evidence="3">The sequence shown here is derived from an EMBL/GenBank/DDBJ whole genome shotgun (WGS) entry which is preliminary data.</text>
</comment>
<name>A0A8T9B1V0_9HELO</name>
<dbReference type="Pfam" id="PF00797">
    <property type="entry name" value="Acetyltransf_2"/>
    <property type="match status" value="1"/>
</dbReference>
<dbReference type="GO" id="GO:0016407">
    <property type="term" value="F:acetyltransferase activity"/>
    <property type="evidence" value="ECO:0007669"/>
    <property type="project" value="InterPro"/>
</dbReference>
<dbReference type="EMBL" id="QGMF01001479">
    <property type="protein sequence ID" value="TVY12619.1"/>
    <property type="molecule type" value="Genomic_DNA"/>
</dbReference>
<protein>
    <submittedName>
        <fullName evidence="3">Arylamine N-acetyltransferase 2</fullName>
    </submittedName>
</protein>
<feature type="region of interest" description="Disordered" evidence="2">
    <location>
        <begin position="233"/>
        <end position="279"/>
    </location>
</feature>
<dbReference type="InterPro" id="IPR038765">
    <property type="entry name" value="Papain-like_cys_pep_sf"/>
</dbReference>
<evidence type="ECO:0000313" key="3">
    <source>
        <dbReference type="EMBL" id="TVY12619.1"/>
    </source>
</evidence>
<accession>A0A8T9B1V0</accession>
<dbReference type="SUPFAM" id="SSF54001">
    <property type="entry name" value="Cysteine proteinases"/>
    <property type="match status" value="1"/>
</dbReference>
<organism evidence="3 4">
    <name type="scientific">Lachnellula arida</name>
    <dbReference type="NCBI Taxonomy" id="1316785"/>
    <lineage>
        <taxon>Eukaryota</taxon>
        <taxon>Fungi</taxon>
        <taxon>Dikarya</taxon>
        <taxon>Ascomycota</taxon>
        <taxon>Pezizomycotina</taxon>
        <taxon>Leotiomycetes</taxon>
        <taxon>Helotiales</taxon>
        <taxon>Lachnaceae</taxon>
        <taxon>Lachnellula</taxon>
    </lineage>
</organism>
<dbReference type="OrthoDB" id="10260017at2759"/>
<dbReference type="PANTHER" id="PTHR11786">
    <property type="entry name" value="N-HYDROXYARYLAMINE O-ACETYLTRANSFERASE"/>
    <property type="match status" value="1"/>
</dbReference>
<dbReference type="PANTHER" id="PTHR11786:SF0">
    <property type="entry name" value="ARYLAMINE N-ACETYLTRANSFERASE 4-RELATED"/>
    <property type="match status" value="1"/>
</dbReference>
<evidence type="ECO:0000313" key="4">
    <source>
        <dbReference type="Proteomes" id="UP000469559"/>
    </source>
</evidence>
<keyword evidence="4" id="KW-1185">Reference proteome</keyword>
<comment type="similarity">
    <text evidence="1">Belongs to the arylamine N-acetyltransferase family.</text>
</comment>
<gene>
    <name evidence="3" type="primary">NAT2_0</name>
    <name evidence="3" type="ORF">LARI1_G009178</name>
</gene>
<dbReference type="InterPro" id="IPR053710">
    <property type="entry name" value="Arylamine_NAT_domain_sf"/>
</dbReference>
<feature type="non-terminal residue" evidence="3">
    <location>
        <position position="345"/>
    </location>
</feature>
<evidence type="ECO:0000256" key="2">
    <source>
        <dbReference type="SAM" id="MobiDB-lite"/>
    </source>
</evidence>
<proteinExistence type="inferred from homology"/>
<evidence type="ECO:0000256" key="1">
    <source>
        <dbReference type="ARBA" id="ARBA00006547"/>
    </source>
</evidence>
<sequence length="345" mass="38186">LPPTYRSASKPPLTLAYLTALHTHQIAAIPYENLSLHYSATHAVSLDPQALFRKIVGDGRGRGGYCMENSILFYHVLRALGFSVYMAGVRIRPRVGGVPGGAYTGWVHIVNIVTLPCGAKYHTDVGFGGDGATKPIPLISGHVTRNLGSQEIRLVHEALPHSSQGDQLHWIYQYRNTPTTPWNAFYAFPELEFFAPDFDIMSHYTSTSSSATNFQTRTVLIVRFLLGRVDENEHSEFDEPGENNERSEVNKPGEFNESGVLNEPGVINGVDEKEETEPEPEIGIVGKIMLVNGEVKRNDGGKTRVLMVCRGEDERVAAFEEFFGITLTEEERVGVKGRNVELLGE</sequence>
<dbReference type="InterPro" id="IPR001447">
    <property type="entry name" value="Arylamine_N-AcTrfase"/>
</dbReference>
<dbReference type="Proteomes" id="UP000469559">
    <property type="component" value="Unassembled WGS sequence"/>
</dbReference>
<feature type="compositionally biased region" description="Basic and acidic residues" evidence="2">
    <location>
        <begin position="233"/>
        <end position="251"/>
    </location>
</feature>